<keyword evidence="6 9" id="KW-1133">Transmembrane helix</keyword>
<comment type="similarity">
    <text evidence="2 8">Belongs to the CPA3 antiporters (TC 2.A.63) subunit F family.</text>
</comment>
<evidence type="ECO:0000256" key="9">
    <source>
        <dbReference type="SAM" id="Phobius"/>
    </source>
</evidence>
<dbReference type="PANTHER" id="PTHR34702">
    <property type="entry name" value="NA(+)/H(+) ANTIPORTER SUBUNIT F1"/>
    <property type="match status" value="1"/>
</dbReference>
<comment type="subcellular location">
    <subcellularLocation>
        <location evidence="1 8">Cell membrane</location>
        <topology evidence="1 8">Multi-pass membrane protein</topology>
    </subcellularLocation>
</comment>
<evidence type="ECO:0000256" key="4">
    <source>
        <dbReference type="ARBA" id="ARBA00022475"/>
    </source>
</evidence>
<keyword evidence="4 8" id="KW-1003">Cell membrane</keyword>
<organism evidence="10 11">
    <name type="scientific">Haliangium ochraceum (strain DSM 14365 / JCM 11303 / SMP-2)</name>
    <dbReference type="NCBI Taxonomy" id="502025"/>
    <lineage>
        <taxon>Bacteria</taxon>
        <taxon>Pseudomonadati</taxon>
        <taxon>Myxococcota</taxon>
        <taxon>Polyangia</taxon>
        <taxon>Haliangiales</taxon>
        <taxon>Kofleriaceae</taxon>
        <taxon>Haliangium</taxon>
    </lineage>
</organism>
<evidence type="ECO:0000256" key="3">
    <source>
        <dbReference type="ARBA" id="ARBA00022448"/>
    </source>
</evidence>
<dbReference type="RefSeq" id="WP_012828637.1">
    <property type="nucleotide sequence ID" value="NC_013440.1"/>
</dbReference>
<evidence type="ECO:0000256" key="5">
    <source>
        <dbReference type="ARBA" id="ARBA00022692"/>
    </source>
</evidence>
<dbReference type="AlphaFoldDB" id="D0LWA6"/>
<keyword evidence="8" id="KW-0406">Ion transport</keyword>
<protein>
    <submittedName>
        <fullName evidence="10">Multiple resistance and pH regulation protein F</fullName>
    </submittedName>
</protein>
<reference evidence="10 11" key="1">
    <citation type="journal article" date="2010" name="Stand. Genomic Sci.">
        <title>Complete genome sequence of Haliangium ochraceum type strain (SMP-2).</title>
        <authorList>
            <consortium name="US DOE Joint Genome Institute (JGI-PGF)"/>
            <person name="Ivanova N."/>
            <person name="Daum C."/>
            <person name="Lang E."/>
            <person name="Abt B."/>
            <person name="Kopitz M."/>
            <person name="Saunders E."/>
            <person name="Lapidus A."/>
            <person name="Lucas S."/>
            <person name="Glavina Del Rio T."/>
            <person name="Nolan M."/>
            <person name="Tice H."/>
            <person name="Copeland A."/>
            <person name="Cheng J.F."/>
            <person name="Chen F."/>
            <person name="Bruce D."/>
            <person name="Goodwin L."/>
            <person name="Pitluck S."/>
            <person name="Mavromatis K."/>
            <person name="Pati A."/>
            <person name="Mikhailova N."/>
            <person name="Chen A."/>
            <person name="Palaniappan K."/>
            <person name="Land M."/>
            <person name="Hauser L."/>
            <person name="Chang Y.J."/>
            <person name="Jeffries C.D."/>
            <person name="Detter J.C."/>
            <person name="Brettin T."/>
            <person name="Rohde M."/>
            <person name="Goker M."/>
            <person name="Bristow J."/>
            <person name="Markowitz V."/>
            <person name="Eisen J.A."/>
            <person name="Hugenholtz P."/>
            <person name="Kyrpides N.C."/>
            <person name="Klenk H.P."/>
        </authorList>
    </citation>
    <scope>NUCLEOTIDE SEQUENCE [LARGE SCALE GENOMIC DNA]</scope>
    <source>
        <strain evidence="11">DSM 14365 / CIP 107738 / JCM 11303 / AJ 13395 / SMP-2</strain>
    </source>
</reference>
<keyword evidence="5 9" id="KW-0812">Transmembrane</keyword>
<sequence length="88" mass="9393">MSAFYELLLGGLCLALVLTCVRLLRGPTLPDRVVALDLATSIAVAFVLLFAIAFELPVLLDVALALALISFVGTVAFATYVERTGRRP</sequence>
<keyword evidence="8" id="KW-0050">Antiport</keyword>
<dbReference type="EMBL" id="CP001804">
    <property type="protein sequence ID" value="ACY16038.1"/>
    <property type="molecule type" value="Genomic_DNA"/>
</dbReference>
<dbReference type="Pfam" id="PF04066">
    <property type="entry name" value="MrpF_PhaF"/>
    <property type="match status" value="1"/>
</dbReference>
<dbReference type="PIRSF" id="PIRSF028784">
    <property type="entry name" value="MrpF"/>
    <property type="match status" value="1"/>
</dbReference>
<dbReference type="PANTHER" id="PTHR34702:SF1">
    <property type="entry name" value="NA(+)_H(+) ANTIPORTER SUBUNIT F"/>
    <property type="match status" value="1"/>
</dbReference>
<keyword evidence="11" id="KW-1185">Reference proteome</keyword>
<dbReference type="GO" id="GO:0015385">
    <property type="term" value="F:sodium:proton antiporter activity"/>
    <property type="evidence" value="ECO:0007669"/>
    <property type="project" value="TreeGrafter"/>
</dbReference>
<feature type="transmembrane region" description="Helical" evidence="9">
    <location>
        <begin position="59"/>
        <end position="81"/>
    </location>
</feature>
<dbReference type="KEGG" id="hoh:Hoch_3536"/>
<dbReference type="STRING" id="502025.Hoch_3536"/>
<dbReference type="GO" id="GO:0005886">
    <property type="term" value="C:plasma membrane"/>
    <property type="evidence" value="ECO:0007669"/>
    <property type="project" value="UniProtKB-SubCell"/>
</dbReference>
<dbReference type="InterPro" id="IPR007208">
    <property type="entry name" value="MrpF/PhaF-like"/>
</dbReference>
<evidence type="ECO:0000256" key="1">
    <source>
        <dbReference type="ARBA" id="ARBA00004651"/>
    </source>
</evidence>
<proteinExistence type="inferred from homology"/>
<evidence type="ECO:0000256" key="7">
    <source>
        <dbReference type="ARBA" id="ARBA00023136"/>
    </source>
</evidence>
<evidence type="ECO:0000313" key="10">
    <source>
        <dbReference type="EMBL" id="ACY16038.1"/>
    </source>
</evidence>
<gene>
    <name evidence="10" type="ordered locus">Hoch_3536</name>
</gene>
<evidence type="ECO:0000256" key="6">
    <source>
        <dbReference type="ARBA" id="ARBA00022989"/>
    </source>
</evidence>
<feature type="transmembrane region" description="Helical" evidence="9">
    <location>
        <begin position="33"/>
        <end position="52"/>
    </location>
</feature>
<dbReference type="eggNOG" id="COG2212">
    <property type="taxonomic scope" value="Bacteria"/>
</dbReference>
<name>D0LWA6_HALO1</name>
<accession>D0LWA6</accession>
<dbReference type="HOGENOM" id="CLU_125825_1_2_7"/>
<evidence type="ECO:0000256" key="8">
    <source>
        <dbReference type="PIRNR" id="PIRNR028784"/>
    </source>
</evidence>
<evidence type="ECO:0000256" key="2">
    <source>
        <dbReference type="ARBA" id="ARBA00009212"/>
    </source>
</evidence>
<keyword evidence="7 8" id="KW-0472">Membrane</keyword>
<keyword evidence="3 8" id="KW-0813">Transport</keyword>
<dbReference type="Proteomes" id="UP000001880">
    <property type="component" value="Chromosome"/>
</dbReference>
<evidence type="ECO:0000313" key="11">
    <source>
        <dbReference type="Proteomes" id="UP000001880"/>
    </source>
</evidence>